<dbReference type="Proteomes" id="UP001592581">
    <property type="component" value="Unassembled WGS sequence"/>
</dbReference>
<keyword evidence="2" id="KW-1185">Reference proteome</keyword>
<proteinExistence type="predicted"/>
<accession>A0ABV6XLP3</accession>
<evidence type="ECO:0000313" key="2">
    <source>
        <dbReference type="Proteomes" id="UP001592581"/>
    </source>
</evidence>
<comment type="caution">
    <text evidence="1">The sequence shown here is derived from an EMBL/GenBank/DDBJ whole genome shotgun (WGS) entry which is preliminary data.</text>
</comment>
<name>A0ABV6XLP3_9ACTN</name>
<sequence>MRYFAAEALAKHHRRRNCDDIAELARNILDKKERLHRAIGQTAGGIFGLLGQSPIERVFAYELARRIPLPIDAKLSAAARGLQVAGIYVCFVNKRKLTDCACLQDVLKEKGKSQLESLMQGALDDWSGFPARMKDAPIPWLNYGA</sequence>
<organism evidence="1 2">
    <name type="scientific">Streptacidiphilus jeojiensis</name>
    <dbReference type="NCBI Taxonomy" id="3229225"/>
    <lineage>
        <taxon>Bacteria</taxon>
        <taxon>Bacillati</taxon>
        <taxon>Actinomycetota</taxon>
        <taxon>Actinomycetes</taxon>
        <taxon>Kitasatosporales</taxon>
        <taxon>Streptomycetaceae</taxon>
        <taxon>Streptacidiphilus</taxon>
    </lineage>
</organism>
<protein>
    <submittedName>
        <fullName evidence="1">Uncharacterized protein</fullName>
    </submittedName>
</protein>
<reference evidence="1 2" key="1">
    <citation type="submission" date="2024-06" db="EMBL/GenBank/DDBJ databases">
        <authorList>
            <person name="Lee S.D."/>
        </authorList>
    </citation>
    <scope>NUCLEOTIDE SEQUENCE [LARGE SCALE GENOMIC DNA]</scope>
    <source>
        <strain evidence="1 2">N1-10</strain>
    </source>
</reference>
<gene>
    <name evidence="1" type="ORF">ABUW04_13085</name>
</gene>
<evidence type="ECO:0000313" key="1">
    <source>
        <dbReference type="EMBL" id="MFC1439193.1"/>
    </source>
</evidence>
<dbReference type="EMBL" id="JBEUKS010000004">
    <property type="protein sequence ID" value="MFC1439193.1"/>
    <property type="molecule type" value="Genomic_DNA"/>
</dbReference>
<dbReference type="RefSeq" id="WP_380564662.1">
    <property type="nucleotide sequence ID" value="NZ_JBEUKS010000004.1"/>
</dbReference>